<sequence>MPTISLWAYPWDIARLGIDKVVETVVEARITSLSIATTYHSGQILSLANGDPQLFSSGSGPLFDFRKSSWTLGPIKISPIMLFRELGNALAHAGISLRGWTIIGHDQQGLAPVINAWGQPIAHSACPLANQDAIFQMIDQLGDVGVFSTLDLEAIGYTPLFHGGHHEISGVVITPLLNFLLSMCFCPSCEAWFGEIMDWPGFRKMVQQDINQLLDSESSDELMQYLRERLQVAQFIQRRADAVESIVNRAFSTQHMGMAVIAHSFGRSARLSWLEGIPTSPTLHGDIISLGYGEPVQIQDDIQWLLQKGWRVERIIVGQTLVANAVPTLDDAEQRLAAALDMGITRFSFYNLGLLNTRRLEWLKHLAATIWT</sequence>
<dbReference type="Proteomes" id="UP000242972">
    <property type="component" value="Unassembled WGS sequence"/>
</dbReference>
<evidence type="ECO:0000313" key="2">
    <source>
        <dbReference type="Proteomes" id="UP000242972"/>
    </source>
</evidence>
<proteinExistence type="predicted"/>
<organism evidence="1 2">
    <name type="scientific">Sulfobacillus benefaciens</name>
    <dbReference type="NCBI Taxonomy" id="453960"/>
    <lineage>
        <taxon>Bacteria</taxon>
        <taxon>Bacillati</taxon>
        <taxon>Bacillota</taxon>
        <taxon>Clostridia</taxon>
        <taxon>Eubacteriales</taxon>
        <taxon>Clostridiales Family XVII. Incertae Sedis</taxon>
        <taxon>Sulfobacillus</taxon>
    </lineage>
</organism>
<dbReference type="AlphaFoldDB" id="A0A2T2XJP9"/>
<comment type="caution">
    <text evidence="1">The sequence shown here is derived from an EMBL/GenBank/DDBJ whole genome shotgun (WGS) entry which is preliminary data.</text>
</comment>
<evidence type="ECO:0000313" key="1">
    <source>
        <dbReference type="EMBL" id="PSR34715.1"/>
    </source>
</evidence>
<reference evidence="1 2" key="1">
    <citation type="journal article" date="2014" name="BMC Genomics">
        <title>Comparison of environmental and isolate Sulfobacillus genomes reveals diverse carbon, sulfur, nitrogen, and hydrogen metabolisms.</title>
        <authorList>
            <person name="Justice N.B."/>
            <person name="Norman A."/>
            <person name="Brown C.T."/>
            <person name="Singh A."/>
            <person name="Thomas B.C."/>
            <person name="Banfield J.F."/>
        </authorList>
    </citation>
    <scope>NUCLEOTIDE SEQUENCE [LARGE SCALE GENOMIC DNA]</scope>
    <source>
        <strain evidence="1">AMDSBA4</strain>
    </source>
</reference>
<name>A0A2T2XJP9_9FIRM</name>
<gene>
    <name evidence="1" type="ORF">C7B46_04575</name>
</gene>
<accession>A0A2T2XJP9</accession>
<dbReference type="EMBL" id="PXYW01000007">
    <property type="protein sequence ID" value="PSR34715.1"/>
    <property type="molecule type" value="Genomic_DNA"/>
</dbReference>
<protein>
    <submittedName>
        <fullName evidence="1">Uncharacterized protein</fullName>
    </submittedName>
</protein>